<evidence type="ECO:0000313" key="4">
    <source>
        <dbReference type="EMBL" id="SPL69144.1"/>
    </source>
</evidence>
<gene>
    <name evidence="4" type="ORF">KPC_0322</name>
</gene>
<dbReference type="EMBL" id="OOGT01000008">
    <property type="protein sequence ID" value="SPL69144.1"/>
    <property type="molecule type" value="Genomic_DNA"/>
</dbReference>
<evidence type="ECO:0000259" key="3">
    <source>
        <dbReference type="Pfam" id="PF20155"/>
    </source>
</evidence>
<organism evidence="4 5">
    <name type="scientific">Acinetobacter stercoris</name>
    <dbReference type="NCBI Taxonomy" id="2126983"/>
    <lineage>
        <taxon>Bacteria</taxon>
        <taxon>Pseudomonadati</taxon>
        <taxon>Pseudomonadota</taxon>
        <taxon>Gammaproteobacteria</taxon>
        <taxon>Moraxellales</taxon>
        <taxon>Moraxellaceae</taxon>
        <taxon>Acinetobacter</taxon>
    </lineage>
</organism>
<dbReference type="Pfam" id="PF20155">
    <property type="entry name" value="TMP_3"/>
    <property type="match status" value="1"/>
</dbReference>
<dbReference type="InterPro" id="IPR023346">
    <property type="entry name" value="Lysozyme-like_dom_sf"/>
</dbReference>
<evidence type="ECO:0000259" key="2">
    <source>
        <dbReference type="Pfam" id="PF01464"/>
    </source>
</evidence>
<dbReference type="InParanoid" id="A0A2U3MUS5"/>
<feature type="domain" description="Tape measure protein N-terminal" evidence="3">
    <location>
        <begin position="63"/>
        <end position="251"/>
    </location>
</feature>
<dbReference type="NCBIfam" id="TIGR02675">
    <property type="entry name" value="tape_meas_nterm"/>
    <property type="match status" value="1"/>
</dbReference>
<dbReference type="Pfam" id="PF01464">
    <property type="entry name" value="SLT"/>
    <property type="match status" value="1"/>
</dbReference>
<proteinExistence type="predicted"/>
<name>A0A2U3MUS5_9GAMM</name>
<protein>
    <submittedName>
        <fullName evidence="4">Transglycosylase SLT domain protein</fullName>
    </submittedName>
</protein>
<dbReference type="InterPro" id="IPR008258">
    <property type="entry name" value="Transglycosylase_SLT_dom_1"/>
</dbReference>
<sequence>MAESVLRIKIDAQQALFNAQAVNKELKSIETTGNYATKSMDSLSVATRTLAGHMAGFVTVAGVVSKMDMFAGLQNRLKLVTNSQTELNRAMNDTFAIAQKTRQSWDSAAQVYQSFANNAKTLGLTMSQTAQLTETVSKAVAISGASAGAAEAALVQFGQALASGTLRGDELNSIMEQTPGLAKAIAEGLGITIGQLRTMGAAGQITGDALVKALDKAKGSVDDLFSKTDITIGQSVTLLNNELSKFVGEAGQSSGAATALAKSIQTLSQNLNLIADTGVALAVGYLTKSILTKADALKVDTVSAIASRQASIAKAQSEVAETTAALNAAKAHLANVQATNAEAQAKYGATAANARYVQAQAAVTAATNAQTVAQERLSLATLSFSKLASGAFALIGGPIGALTLGATALAAGYMYLKDQTAKATAKLEEQTKVASKTKDELLALQGVQKKGAIEDLQDSFKGQNEELKKLNNQFNSHVIALQNSYKFSADIVDISNQVRLGTISQEEAIKRLNKLDFIDPKQLQQLEKDNQLYREKAPIVQKVQEALKVYGINVKLAGNENSNAEAKIRGTSDALNEQGNAAERAKNKLDDLRKTYAQKNLDTDFALINIKSHGLEMGKALSDFYDDNKIPKTRSLTNEEWAVFQKHFDKQQALKKLEDDITDSRRAQTKETEKQLKVLQVNAQVRANAAKYNFGGLESRYGLLPGLLSGIHMQESRGNASVIGPMTKYGTAKGGFQFLDGTAKRFGLTGNDVFDLGKAAEAAAKYLQFLFRKFGSWDKAISAYHAGEGNVKAGTNIGPVNRQYVKNVKGYVAGANGYTGTSKDFDSSIADIIRFQEKSKDIELSYADAKTKRLNDHEKKLSDLKIHFSGDTYAKLERQENERYSNENRLAELLFDQQINGWKWVGEEKIRNEAEISKAQISVQTDMLDIDKQLNKEHIDELRDYKIAAYKRLQQDKLNEFKAALEQQTGELQRAYYEIMAQNKMTPQQRTLWEFQNQYSNSMSTAYDSYQNSVKDINKKDDKDQYVNDAETRNQMLLQAEQNYQNQLLLIKMKGVEDEKMLREQQYADNISVYGTMFGQMGDLVRGYTGESSGAYKTLIATQKAANLASAIMSGYTSIAAAWSSAPFPANLPNVAIATTKAGVLQAAIQAISPGFYTGGYTGPGGKFDPAGVVHKGEVVFSQEDIKRWGGVANVEAMRKGGMLGFSSGGYVDGNNSPITNTGYPKLPSFKESRVLDSLNSKNNESSVNAPITVYVTVQSDGSSEVKSEGVPKELGNMLGNAVRKVLIEECRQGRIIDREFRKRR</sequence>
<evidence type="ECO:0000256" key="1">
    <source>
        <dbReference type="SAM" id="Coils"/>
    </source>
</evidence>
<dbReference type="InterPro" id="IPR013491">
    <property type="entry name" value="Tape_meas_N"/>
</dbReference>
<dbReference type="RefSeq" id="WP_121972692.1">
    <property type="nucleotide sequence ID" value="NZ_OOGT01000008.1"/>
</dbReference>
<dbReference type="OrthoDB" id="6174294at2"/>
<keyword evidence="1" id="KW-0175">Coiled coil</keyword>
<evidence type="ECO:0000313" key="5">
    <source>
        <dbReference type="Proteomes" id="UP000245974"/>
    </source>
</evidence>
<accession>A0A2U3MUS5</accession>
<feature type="domain" description="Transglycosylase SLT" evidence="2">
    <location>
        <begin position="698"/>
        <end position="792"/>
    </location>
</feature>
<keyword evidence="5" id="KW-1185">Reference proteome</keyword>
<dbReference type="SUPFAM" id="SSF53955">
    <property type="entry name" value="Lysozyme-like"/>
    <property type="match status" value="1"/>
</dbReference>
<dbReference type="Proteomes" id="UP000245974">
    <property type="component" value="Unassembled WGS sequence"/>
</dbReference>
<dbReference type="Gene3D" id="1.10.530.10">
    <property type="match status" value="1"/>
</dbReference>
<feature type="coiled-coil region" evidence="1">
    <location>
        <begin position="312"/>
        <end position="346"/>
    </location>
</feature>
<feature type="coiled-coil region" evidence="1">
    <location>
        <begin position="575"/>
        <end position="602"/>
    </location>
</feature>
<reference evidence="5" key="1">
    <citation type="submission" date="2018-03" db="EMBL/GenBank/DDBJ databases">
        <authorList>
            <person name="Blom J."/>
        </authorList>
    </citation>
    <scope>NUCLEOTIDE SEQUENCE [LARGE SCALE GENOMIC DNA]</scope>
    <source>
        <strain evidence="5">KPC-SM-21</strain>
    </source>
</reference>